<sequence>MTTTRQTTTRQTTTRQTTTRQTTAQRWRHLADEVGRRVDGVPAGRWDDPAPCEGWVARDVVRHLAEWMPALYFPAVDLPVPAIPPVDEDPAAAWRATDAAISALLADPDLAGRPTSTRAGDMTLEALVAMTGLMDLLVHAWDLARATGQDETLDQQEAAAFLAGIEPWDAALRGSGHYGPRVPVPDGADALTRLLAFTGRRP</sequence>
<dbReference type="Pfam" id="PF11716">
    <property type="entry name" value="MDMPI_N"/>
    <property type="match status" value="1"/>
</dbReference>
<evidence type="ECO:0000256" key="1">
    <source>
        <dbReference type="SAM" id="MobiDB-lite"/>
    </source>
</evidence>
<dbReference type="OrthoDB" id="5185819at2"/>
<dbReference type="Gene3D" id="1.20.120.450">
    <property type="entry name" value="dinb family like domain"/>
    <property type="match status" value="1"/>
</dbReference>
<protein>
    <submittedName>
        <fullName evidence="3">Uncharacterized protein (TIGR03086 family)</fullName>
    </submittedName>
</protein>
<reference evidence="4" key="1">
    <citation type="submission" date="2018-05" db="EMBL/GenBank/DDBJ databases">
        <authorList>
            <person name="Klenk H.-P."/>
            <person name="Huntemann M."/>
            <person name="Clum A."/>
            <person name="Pillay M."/>
            <person name="Palaniappan K."/>
            <person name="Varghese N."/>
            <person name="Mikhailova N."/>
            <person name="Stamatis D."/>
            <person name="Reddy T."/>
            <person name="Daum C."/>
            <person name="Shapiro N."/>
            <person name="Ivanova N."/>
            <person name="Kyrpides N."/>
            <person name="Woyke T."/>
        </authorList>
    </citation>
    <scope>NUCLEOTIDE SEQUENCE [LARGE SCALE GENOMIC DNA]</scope>
    <source>
        <strain evidence="4">DSM 45417</strain>
    </source>
</reference>
<feature type="compositionally biased region" description="Low complexity" evidence="1">
    <location>
        <begin position="1"/>
        <end position="23"/>
    </location>
</feature>
<feature type="region of interest" description="Disordered" evidence="1">
    <location>
        <begin position="1"/>
        <end position="28"/>
    </location>
</feature>
<dbReference type="SUPFAM" id="SSF109854">
    <property type="entry name" value="DinB/YfiT-like putative metalloenzymes"/>
    <property type="match status" value="1"/>
</dbReference>
<organism evidence="3 4">
    <name type="scientific">Geodermatophilus normandii</name>
    <dbReference type="NCBI Taxonomy" id="1137989"/>
    <lineage>
        <taxon>Bacteria</taxon>
        <taxon>Bacillati</taxon>
        <taxon>Actinomycetota</taxon>
        <taxon>Actinomycetes</taxon>
        <taxon>Geodermatophilales</taxon>
        <taxon>Geodermatophilaceae</taxon>
        <taxon>Geodermatophilus</taxon>
    </lineage>
</organism>
<dbReference type="InterPro" id="IPR017517">
    <property type="entry name" value="Maleyloyr_isom"/>
</dbReference>
<dbReference type="GO" id="GO:0046872">
    <property type="term" value="F:metal ion binding"/>
    <property type="evidence" value="ECO:0007669"/>
    <property type="project" value="InterPro"/>
</dbReference>
<evidence type="ECO:0000313" key="4">
    <source>
        <dbReference type="Proteomes" id="UP000246661"/>
    </source>
</evidence>
<dbReference type="NCBIfam" id="TIGR03083">
    <property type="entry name" value="maleylpyruvate isomerase family mycothiol-dependent enzyme"/>
    <property type="match status" value="1"/>
</dbReference>
<comment type="caution">
    <text evidence="3">The sequence shown here is derived from an EMBL/GenBank/DDBJ whole genome shotgun (WGS) entry which is preliminary data.</text>
</comment>
<dbReference type="InterPro" id="IPR017520">
    <property type="entry name" value="CHP03086"/>
</dbReference>
<evidence type="ECO:0000259" key="2">
    <source>
        <dbReference type="Pfam" id="PF11716"/>
    </source>
</evidence>
<dbReference type="AlphaFoldDB" id="A0A317QLH8"/>
<accession>A0A317QLH8</accession>
<evidence type="ECO:0000313" key="3">
    <source>
        <dbReference type="EMBL" id="PWW23606.1"/>
    </source>
</evidence>
<feature type="domain" description="Mycothiol-dependent maleylpyruvate isomerase metal-binding" evidence="2">
    <location>
        <begin position="27"/>
        <end position="67"/>
    </location>
</feature>
<dbReference type="InterPro" id="IPR034660">
    <property type="entry name" value="DinB/YfiT-like"/>
</dbReference>
<gene>
    <name evidence="3" type="ORF">JD79_02781</name>
</gene>
<keyword evidence="4" id="KW-1185">Reference proteome</keyword>
<dbReference type="NCBIfam" id="TIGR03086">
    <property type="entry name" value="TIGR03086 family metal-binding protein"/>
    <property type="match status" value="1"/>
</dbReference>
<dbReference type="RefSeq" id="WP_110005976.1">
    <property type="nucleotide sequence ID" value="NZ_QGTX01000001.1"/>
</dbReference>
<dbReference type="Proteomes" id="UP000246661">
    <property type="component" value="Unassembled WGS sequence"/>
</dbReference>
<dbReference type="EMBL" id="QGTX01000001">
    <property type="protein sequence ID" value="PWW23606.1"/>
    <property type="molecule type" value="Genomic_DNA"/>
</dbReference>
<proteinExistence type="predicted"/>
<name>A0A317QLH8_9ACTN</name>
<dbReference type="InterPro" id="IPR024344">
    <property type="entry name" value="MDMPI_metal-binding"/>
</dbReference>